<dbReference type="PANTHER" id="PTHR44936">
    <property type="entry name" value="SENSOR PROTEIN CREC"/>
    <property type="match status" value="1"/>
</dbReference>
<keyword evidence="12 15" id="KW-1133">Transmembrane helix</keyword>
<keyword evidence="4" id="KW-1003">Cell membrane</keyword>
<dbReference type="EMBL" id="PJRP01000008">
    <property type="protein sequence ID" value="PLP99178.1"/>
    <property type="molecule type" value="Genomic_DNA"/>
</dbReference>
<evidence type="ECO:0000256" key="1">
    <source>
        <dbReference type="ARBA" id="ARBA00000085"/>
    </source>
</evidence>
<keyword evidence="10 18" id="KW-0418">Kinase</keyword>
<accession>A0A2N5CAB8</accession>
<proteinExistence type="predicted"/>
<dbReference type="GO" id="GO:0005886">
    <property type="term" value="C:plasma membrane"/>
    <property type="evidence" value="ECO:0007669"/>
    <property type="project" value="UniProtKB-SubCell"/>
</dbReference>
<comment type="caution">
    <text evidence="18">The sequence shown here is derived from an EMBL/GenBank/DDBJ whole genome shotgun (WGS) entry which is preliminary data.</text>
</comment>
<dbReference type="CDD" id="cd00082">
    <property type="entry name" value="HisKA"/>
    <property type="match status" value="1"/>
</dbReference>
<protein>
    <recommendedName>
        <fullName evidence="3">histidine kinase</fullName>
        <ecNumber evidence="3">2.7.13.3</ecNumber>
    </recommendedName>
</protein>
<evidence type="ECO:0000256" key="8">
    <source>
        <dbReference type="ARBA" id="ARBA00022692"/>
    </source>
</evidence>
<comment type="catalytic activity">
    <reaction evidence="1">
        <text>ATP + protein L-histidine = ADP + protein N-phospho-L-histidine.</text>
        <dbReference type="EC" id="2.7.13.3"/>
    </reaction>
</comment>
<dbReference type="RefSeq" id="WP_101682832.1">
    <property type="nucleotide sequence ID" value="NZ_PJRP01000008.1"/>
</dbReference>
<evidence type="ECO:0000256" key="10">
    <source>
        <dbReference type="ARBA" id="ARBA00022777"/>
    </source>
</evidence>
<keyword evidence="13" id="KW-0902">Two-component regulatory system</keyword>
<keyword evidence="8 15" id="KW-0812">Transmembrane</keyword>
<dbReference type="PRINTS" id="PR00344">
    <property type="entry name" value="BCTRLSENSOR"/>
</dbReference>
<dbReference type="CDD" id="cd06225">
    <property type="entry name" value="HAMP"/>
    <property type="match status" value="1"/>
</dbReference>
<comment type="subcellular location">
    <subcellularLocation>
        <location evidence="2">Cell inner membrane</location>
        <topology evidence="2">Multi-pass membrane protein</topology>
    </subcellularLocation>
</comment>
<evidence type="ECO:0000313" key="19">
    <source>
        <dbReference type="Proteomes" id="UP000234341"/>
    </source>
</evidence>
<evidence type="ECO:0000259" key="17">
    <source>
        <dbReference type="PROSITE" id="PS50885"/>
    </source>
</evidence>
<name>A0A2N5CAB8_9BURK</name>
<dbReference type="GO" id="GO:0000155">
    <property type="term" value="F:phosphorelay sensor kinase activity"/>
    <property type="evidence" value="ECO:0007669"/>
    <property type="project" value="InterPro"/>
</dbReference>
<evidence type="ECO:0000256" key="5">
    <source>
        <dbReference type="ARBA" id="ARBA00022519"/>
    </source>
</evidence>
<dbReference type="Pfam" id="PF00672">
    <property type="entry name" value="HAMP"/>
    <property type="match status" value="1"/>
</dbReference>
<dbReference type="PANTHER" id="PTHR44936:SF5">
    <property type="entry name" value="SENSOR HISTIDINE KINASE ENVZ"/>
    <property type="match status" value="1"/>
</dbReference>
<dbReference type="InterPro" id="IPR004358">
    <property type="entry name" value="Sig_transdc_His_kin-like_C"/>
</dbReference>
<dbReference type="InterPro" id="IPR050980">
    <property type="entry name" value="2C_sensor_his_kinase"/>
</dbReference>
<dbReference type="Gene3D" id="3.30.565.10">
    <property type="entry name" value="Histidine kinase-like ATPase, C-terminal domain"/>
    <property type="match status" value="1"/>
</dbReference>
<keyword evidence="11" id="KW-0067">ATP-binding</keyword>
<dbReference type="InterPro" id="IPR003594">
    <property type="entry name" value="HATPase_dom"/>
</dbReference>
<evidence type="ECO:0000256" key="7">
    <source>
        <dbReference type="ARBA" id="ARBA00022679"/>
    </source>
</evidence>
<dbReference type="OrthoDB" id="9804645at2"/>
<keyword evidence="14 15" id="KW-0472">Membrane</keyword>
<dbReference type="Pfam" id="PF02518">
    <property type="entry name" value="HATPase_c"/>
    <property type="match status" value="1"/>
</dbReference>
<keyword evidence="6" id="KW-0597">Phosphoprotein</keyword>
<evidence type="ECO:0000256" key="3">
    <source>
        <dbReference type="ARBA" id="ARBA00012438"/>
    </source>
</evidence>
<dbReference type="SMART" id="SM00387">
    <property type="entry name" value="HATPase_c"/>
    <property type="match status" value="1"/>
</dbReference>
<evidence type="ECO:0000313" key="18">
    <source>
        <dbReference type="EMBL" id="PLP99178.1"/>
    </source>
</evidence>
<dbReference type="SMART" id="SM00304">
    <property type="entry name" value="HAMP"/>
    <property type="match status" value="1"/>
</dbReference>
<dbReference type="SMART" id="SM00388">
    <property type="entry name" value="HisKA"/>
    <property type="match status" value="1"/>
</dbReference>
<dbReference type="PROSITE" id="PS50109">
    <property type="entry name" value="HIS_KIN"/>
    <property type="match status" value="1"/>
</dbReference>
<dbReference type="InterPro" id="IPR036890">
    <property type="entry name" value="HATPase_C_sf"/>
</dbReference>
<dbReference type="Gene3D" id="1.10.287.130">
    <property type="match status" value="1"/>
</dbReference>
<dbReference type="InterPro" id="IPR003661">
    <property type="entry name" value="HisK_dim/P_dom"/>
</dbReference>
<evidence type="ECO:0000256" key="12">
    <source>
        <dbReference type="ARBA" id="ARBA00022989"/>
    </source>
</evidence>
<dbReference type="InterPro" id="IPR036097">
    <property type="entry name" value="HisK_dim/P_sf"/>
</dbReference>
<evidence type="ECO:0000256" key="4">
    <source>
        <dbReference type="ARBA" id="ARBA00022475"/>
    </source>
</evidence>
<feature type="domain" description="Histidine kinase" evidence="16">
    <location>
        <begin position="260"/>
        <end position="460"/>
    </location>
</feature>
<evidence type="ECO:0000256" key="9">
    <source>
        <dbReference type="ARBA" id="ARBA00022741"/>
    </source>
</evidence>
<keyword evidence="5" id="KW-0997">Cell inner membrane</keyword>
<dbReference type="AlphaFoldDB" id="A0A2N5CAB8"/>
<organism evidence="18 19">
    <name type="scientific">Cupriavidus pauculus</name>
    <dbReference type="NCBI Taxonomy" id="82633"/>
    <lineage>
        <taxon>Bacteria</taxon>
        <taxon>Pseudomonadati</taxon>
        <taxon>Pseudomonadota</taxon>
        <taxon>Betaproteobacteria</taxon>
        <taxon>Burkholderiales</taxon>
        <taxon>Burkholderiaceae</taxon>
        <taxon>Cupriavidus</taxon>
    </lineage>
</organism>
<dbReference type="Proteomes" id="UP000234341">
    <property type="component" value="Unassembled WGS sequence"/>
</dbReference>
<evidence type="ECO:0000256" key="13">
    <source>
        <dbReference type="ARBA" id="ARBA00023012"/>
    </source>
</evidence>
<evidence type="ECO:0000259" key="16">
    <source>
        <dbReference type="PROSITE" id="PS50109"/>
    </source>
</evidence>
<dbReference type="GO" id="GO:0005524">
    <property type="term" value="F:ATP binding"/>
    <property type="evidence" value="ECO:0007669"/>
    <property type="project" value="UniProtKB-KW"/>
</dbReference>
<evidence type="ECO:0000256" key="2">
    <source>
        <dbReference type="ARBA" id="ARBA00004429"/>
    </source>
</evidence>
<reference evidence="18 19" key="1">
    <citation type="submission" date="2017-12" db="EMBL/GenBank/DDBJ databases">
        <title>Genome sequence of the active heterotrophic nitrifier-denitrifier, Cupriavidus pauculus UM1.</title>
        <authorList>
            <person name="Putonti C."/>
            <person name="Castignetti D."/>
        </authorList>
    </citation>
    <scope>NUCLEOTIDE SEQUENCE [LARGE SCALE GENOMIC DNA]</scope>
    <source>
        <strain evidence="18 19">UM1</strain>
    </source>
</reference>
<evidence type="ECO:0000256" key="15">
    <source>
        <dbReference type="SAM" id="Phobius"/>
    </source>
</evidence>
<feature type="transmembrane region" description="Helical" evidence="15">
    <location>
        <begin position="179"/>
        <end position="199"/>
    </location>
</feature>
<sequence>MKLFPRNLSGQLVALWLLAMLAAHVIAVLVLSWWRADNITIHPLSVRTIETRVLSAYRVAARADDPGEWLADISLPDSAFGLATRPMATVDTMNGQEQALAQRLRRLLGVPENAPLYVRLRQVDPVPGAAAAEDRGNWLEKAFRGTQATALDVDVRLPQGQWLHSQHWPTMLPAHWSRVLSFSLVVGMLPTALIALLFGRRIMGPLRRLTDASQRVSRGEQVILPAPEGLSGVREITKAFNDMQQSLVRFVNGRTQMIAAIGHDLRTPLTSLRIRAELIDDAELRDAMVQTIDEMGVMVEETLRFARDEALHEPTQDVQICDLVRDVVDNQTIQGRNVTWTSQVDAGMFYRCRPVHLKRALGNVIDNAVRHGNVCVRVLADSVSRSLRIEIEDDGPGIDPDQLERVFEPFTRLDSARSMDSGGVGLGLAIARSCIRAHGGDISLQNRQEGGIRASIELPN</sequence>
<keyword evidence="9" id="KW-0547">Nucleotide-binding</keyword>
<dbReference type="Pfam" id="PF00512">
    <property type="entry name" value="HisKA"/>
    <property type="match status" value="1"/>
</dbReference>
<gene>
    <name evidence="18" type="ORF">CYJ10_17960</name>
</gene>
<evidence type="ECO:0000256" key="6">
    <source>
        <dbReference type="ARBA" id="ARBA00022553"/>
    </source>
</evidence>
<dbReference type="EC" id="2.7.13.3" evidence="3"/>
<dbReference type="SUPFAM" id="SSF47384">
    <property type="entry name" value="Homodimeric domain of signal transducing histidine kinase"/>
    <property type="match status" value="1"/>
</dbReference>
<dbReference type="PROSITE" id="PS50885">
    <property type="entry name" value="HAMP"/>
    <property type="match status" value="1"/>
</dbReference>
<feature type="domain" description="HAMP" evidence="17">
    <location>
        <begin position="200"/>
        <end position="252"/>
    </location>
</feature>
<dbReference type="InterPro" id="IPR005467">
    <property type="entry name" value="His_kinase_dom"/>
</dbReference>
<dbReference type="SUPFAM" id="SSF55874">
    <property type="entry name" value="ATPase domain of HSP90 chaperone/DNA topoisomerase II/histidine kinase"/>
    <property type="match status" value="1"/>
</dbReference>
<keyword evidence="7" id="KW-0808">Transferase</keyword>
<evidence type="ECO:0000256" key="11">
    <source>
        <dbReference type="ARBA" id="ARBA00022840"/>
    </source>
</evidence>
<feature type="transmembrane region" description="Helical" evidence="15">
    <location>
        <begin position="12"/>
        <end position="34"/>
    </location>
</feature>
<evidence type="ECO:0000256" key="14">
    <source>
        <dbReference type="ARBA" id="ARBA00023136"/>
    </source>
</evidence>
<dbReference type="InterPro" id="IPR003660">
    <property type="entry name" value="HAMP_dom"/>
</dbReference>